<proteinExistence type="predicted"/>
<gene>
    <name evidence="2" type="ORF">NZD89_08655</name>
</gene>
<dbReference type="PANTHER" id="PTHR33734:SF22">
    <property type="entry name" value="MEMBRANE-BOUND LYTIC MUREIN TRANSGLYCOSYLASE D"/>
    <property type="match status" value="1"/>
</dbReference>
<dbReference type="SUPFAM" id="SSF54106">
    <property type="entry name" value="LysM domain"/>
    <property type="match status" value="1"/>
</dbReference>
<protein>
    <submittedName>
        <fullName evidence="2">LysM peptidoglycan-binding domain-containing protein</fullName>
    </submittedName>
</protein>
<evidence type="ECO:0000313" key="3">
    <source>
        <dbReference type="Proteomes" id="UP001164761"/>
    </source>
</evidence>
<accession>A0ABY6ZKH3</accession>
<name>A0ABY6ZKH3_9BACL</name>
<keyword evidence="3" id="KW-1185">Reference proteome</keyword>
<dbReference type="CDD" id="cd00118">
    <property type="entry name" value="LysM"/>
    <property type="match status" value="1"/>
</dbReference>
<dbReference type="EMBL" id="CP104067">
    <property type="protein sequence ID" value="WAH43438.1"/>
    <property type="molecule type" value="Genomic_DNA"/>
</dbReference>
<evidence type="ECO:0000313" key="2">
    <source>
        <dbReference type="EMBL" id="WAH43438.1"/>
    </source>
</evidence>
<organism evidence="2 3">
    <name type="scientific">Alicyclobacillus fastidiosus</name>
    <dbReference type="NCBI Taxonomy" id="392011"/>
    <lineage>
        <taxon>Bacteria</taxon>
        <taxon>Bacillati</taxon>
        <taxon>Bacillota</taxon>
        <taxon>Bacilli</taxon>
        <taxon>Bacillales</taxon>
        <taxon>Alicyclobacillaceae</taxon>
        <taxon>Alicyclobacillus</taxon>
    </lineage>
</organism>
<reference evidence="2" key="1">
    <citation type="submission" date="2022-08" db="EMBL/GenBank/DDBJ databases">
        <title>Alicyclobacillus fastidiosus DSM 17978, complete genome.</title>
        <authorList>
            <person name="Wang Q."/>
            <person name="Cai R."/>
            <person name="Wang Z."/>
        </authorList>
    </citation>
    <scope>NUCLEOTIDE SEQUENCE</scope>
    <source>
        <strain evidence="2">DSM 17978</strain>
    </source>
</reference>
<dbReference type="SMART" id="SM00257">
    <property type="entry name" value="LysM"/>
    <property type="match status" value="1"/>
</dbReference>
<dbReference type="InterPro" id="IPR018392">
    <property type="entry name" value="LysM"/>
</dbReference>
<dbReference type="PANTHER" id="PTHR33734">
    <property type="entry name" value="LYSM DOMAIN-CONTAINING GPI-ANCHORED PROTEIN 2"/>
    <property type="match status" value="1"/>
</dbReference>
<feature type="domain" description="LysM" evidence="1">
    <location>
        <begin position="2"/>
        <end position="46"/>
    </location>
</feature>
<dbReference type="InterPro" id="IPR036779">
    <property type="entry name" value="LysM_dom_sf"/>
</dbReference>
<dbReference type="Gene3D" id="3.10.350.10">
    <property type="entry name" value="LysM domain"/>
    <property type="match status" value="1"/>
</dbReference>
<dbReference type="RefSeq" id="WP_268007321.1">
    <property type="nucleotide sequence ID" value="NZ_BSUT01000001.1"/>
</dbReference>
<dbReference type="PROSITE" id="PS51782">
    <property type="entry name" value="LYSM"/>
    <property type="match status" value="1"/>
</dbReference>
<evidence type="ECO:0000259" key="1">
    <source>
        <dbReference type="PROSITE" id="PS51782"/>
    </source>
</evidence>
<dbReference type="Proteomes" id="UP001164761">
    <property type="component" value="Chromosome"/>
</dbReference>
<sequence>MVKYIVQRGDTLGTIAAKYDTTVEAIAKANGIRNPNVIHKGQVLRVPSPHYDEVVKHKHQSMSHYWNKQ</sequence>
<dbReference type="Pfam" id="PF01476">
    <property type="entry name" value="LysM"/>
    <property type="match status" value="1"/>
</dbReference>